<gene>
    <name evidence="1" type="ORF">A3A93_06595</name>
</gene>
<comment type="caution">
    <text evidence="1">The sequence shown here is derived from an EMBL/GenBank/DDBJ whole genome shotgun (WGS) entry which is preliminary data.</text>
</comment>
<dbReference type="EMBL" id="MGAL01000023">
    <property type="protein sequence ID" value="OGK48114.1"/>
    <property type="molecule type" value="Genomic_DNA"/>
</dbReference>
<accession>A0A1F7IXN8</accession>
<dbReference type="Gene3D" id="3.60.20.10">
    <property type="entry name" value="Glutamine Phosphoribosylpyrophosphate, subunit 1, domain 1"/>
    <property type="match status" value="1"/>
</dbReference>
<dbReference type="STRING" id="1802061.A3A93_06595"/>
<organism evidence="1 2">
    <name type="scientific">Candidatus Roizmanbacteria bacterium RIFCSPLOWO2_01_FULL_38_12</name>
    <dbReference type="NCBI Taxonomy" id="1802061"/>
    <lineage>
        <taxon>Bacteria</taxon>
        <taxon>Candidatus Roizmaniibacteriota</taxon>
    </lineage>
</organism>
<evidence type="ECO:0000313" key="1">
    <source>
        <dbReference type="EMBL" id="OGK48114.1"/>
    </source>
</evidence>
<name>A0A1F7IXN8_9BACT</name>
<dbReference type="SUPFAM" id="SSF56235">
    <property type="entry name" value="N-terminal nucleophile aminohydrolases (Ntn hydrolases)"/>
    <property type="match status" value="1"/>
</dbReference>
<dbReference type="Proteomes" id="UP000177141">
    <property type="component" value="Unassembled WGS sequence"/>
</dbReference>
<sequence length="220" mass="25224">MCRFLLAESERPFNPENLISKFATMAKSSHAYDGDWQGDGCGVAWLEDGIWRVRTSVLPFWDNLEQFVDLPATNHVVMHARSASFPQDKGIVAYNQPYVNGRYAFVFNGLLKGVNLPFRVEGRIGAQKIWSLLQKFLADNPPRESLEITVDLLNEHSREIQALNIGLCDEENIYYYSQYGEHPDYYNLRIQRSKDVNIVCSEDLECMSFEKVETGKVCVL</sequence>
<reference evidence="1 2" key="1">
    <citation type="journal article" date="2016" name="Nat. Commun.">
        <title>Thousands of microbial genomes shed light on interconnected biogeochemical processes in an aquifer system.</title>
        <authorList>
            <person name="Anantharaman K."/>
            <person name="Brown C.T."/>
            <person name="Hug L.A."/>
            <person name="Sharon I."/>
            <person name="Castelle C.J."/>
            <person name="Probst A.J."/>
            <person name="Thomas B.C."/>
            <person name="Singh A."/>
            <person name="Wilkins M.J."/>
            <person name="Karaoz U."/>
            <person name="Brodie E.L."/>
            <person name="Williams K.H."/>
            <person name="Hubbard S.S."/>
            <person name="Banfield J.F."/>
        </authorList>
    </citation>
    <scope>NUCLEOTIDE SEQUENCE [LARGE SCALE GENOMIC DNA]</scope>
</reference>
<protein>
    <recommendedName>
        <fullName evidence="3">Glutamine amidotransferase type-2 domain-containing protein</fullName>
    </recommendedName>
</protein>
<dbReference type="InterPro" id="IPR029055">
    <property type="entry name" value="Ntn_hydrolases_N"/>
</dbReference>
<proteinExistence type="predicted"/>
<evidence type="ECO:0000313" key="2">
    <source>
        <dbReference type="Proteomes" id="UP000177141"/>
    </source>
</evidence>
<dbReference type="AlphaFoldDB" id="A0A1F7IXN8"/>
<evidence type="ECO:0008006" key="3">
    <source>
        <dbReference type="Google" id="ProtNLM"/>
    </source>
</evidence>